<reference evidence="2" key="1">
    <citation type="journal article" date="2022" name="bioRxiv">
        <title>Sequencing and chromosome-scale assembly of the giantPleurodeles waltlgenome.</title>
        <authorList>
            <person name="Brown T."/>
            <person name="Elewa A."/>
            <person name="Iarovenko S."/>
            <person name="Subramanian E."/>
            <person name="Araus A.J."/>
            <person name="Petzold A."/>
            <person name="Susuki M."/>
            <person name="Suzuki K.-i.T."/>
            <person name="Hayashi T."/>
            <person name="Toyoda A."/>
            <person name="Oliveira C."/>
            <person name="Osipova E."/>
            <person name="Leigh N.D."/>
            <person name="Simon A."/>
            <person name="Yun M.H."/>
        </authorList>
    </citation>
    <scope>NUCLEOTIDE SEQUENCE</scope>
    <source>
        <strain evidence="2">20211129_DDA</strain>
        <tissue evidence="2">Liver</tissue>
    </source>
</reference>
<evidence type="ECO:0000313" key="3">
    <source>
        <dbReference type="Proteomes" id="UP001066276"/>
    </source>
</evidence>
<name>A0AAV7NKP7_PLEWA</name>
<feature type="compositionally biased region" description="Polar residues" evidence="1">
    <location>
        <begin position="76"/>
        <end position="90"/>
    </location>
</feature>
<organism evidence="2 3">
    <name type="scientific">Pleurodeles waltl</name>
    <name type="common">Iberian ribbed newt</name>
    <dbReference type="NCBI Taxonomy" id="8319"/>
    <lineage>
        <taxon>Eukaryota</taxon>
        <taxon>Metazoa</taxon>
        <taxon>Chordata</taxon>
        <taxon>Craniata</taxon>
        <taxon>Vertebrata</taxon>
        <taxon>Euteleostomi</taxon>
        <taxon>Amphibia</taxon>
        <taxon>Batrachia</taxon>
        <taxon>Caudata</taxon>
        <taxon>Salamandroidea</taxon>
        <taxon>Salamandridae</taxon>
        <taxon>Pleurodelinae</taxon>
        <taxon>Pleurodeles</taxon>
    </lineage>
</organism>
<protein>
    <submittedName>
        <fullName evidence="2">Uncharacterized protein</fullName>
    </submittedName>
</protein>
<dbReference type="Proteomes" id="UP001066276">
    <property type="component" value="Chromosome 8"/>
</dbReference>
<feature type="compositionally biased region" description="Basic and acidic residues" evidence="1">
    <location>
        <begin position="1"/>
        <end position="14"/>
    </location>
</feature>
<evidence type="ECO:0000313" key="2">
    <source>
        <dbReference type="EMBL" id="KAJ1115657.1"/>
    </source>
</evidence>
<dbReference type="EMBL" id="JANPWB010000012">
    <property type="protein sequence ID" value="KAJ1115657.1"/>
    <property type="molecule type" value="Genomic_DNA"/>
</dbReference>
<keyword evidence="3" id="KW-1185">Reference proteome</keyword>
<proteinExistence type="predicted"/>
<accession>A0AAV7NKP7</accession>
<comment type="caution">
    <text evidence="2">The sequence shown here is derived from an EMBL/GenBank/DDBJ whole genome shotgun (WGS) entry which is preliminary data.</text>
</comment>
<dbReference type="AlphaFoldDB" id="A0AAV7NKP7"/>
<feature type="region of interest" description="Disordered" evidence="1">
    <location>
        <begin position="1"/>
        <end position="100"/>
    </location>
</feature>
<sequence>MPPVRRENDHRDPSPRSSLLDEGDSGSEGPQDGTEGVRRLSWHSAAYEAATPGGRRPLSAEPQSRSVGAVPHLLQGQRSRLGSRSATAQGSRIRHQPQFR</sequence>
<evidence type="ECO:0000256" key="1">
    <source>
        <dbReference type="SAM" id="MobiDB-lite"/>
    </source>
</evidence>
<gene>
    <name evidence="2" type="ORF">NDU88_003879</name>
</gene>